<accession>A0A514D7A3</accession>
<reference evidence="1" key="1">
    <citation type="submission" date="2019-05" db="EMBL/GenBank/DDBJ databases">
        <title>Metatranscriptomic reconstruction reveals RNA viruses with the potential to shape carbon cycling in soil.</title>
        <authorList>
            <person name="Starr E.P."/>
            <person name="Nuccio E."/>
            <person name="Pett-Ridge J."/>
            <person name="Banfield J.F."/>
            <person name="Firestone M.K."/>
        </authorList>
    </citation>
    <scope>NUCLEOTIDE SEQUENCE</scope>
    <source>
        <strain evidence="1">H2_Rhizo_31_scaffold_670</strain>
    </source>
</reference>
<proteinExistence type="predicted"/>
<sequence>MPTMASITVKKADTVTNIVYDALAASGGDNSPAVWRQDTGAAAGLPVGLRSQFRVLSKWNGPKTARQVSFEFIMPYAVQDSTTTKYSATDRVVASGLFTLPQGIPSTNLNEVVQGLNLLASTLIASALQTGYAPS</sequence>
<name>A0A514D7A3_9VIRU</name>
<organism evidence="1">
    <name type="scientific">Leviviridae sp</name>
    <dbReference type="NCBI Taxonomy" id="2027243"/>
    <lineage>
        <taxon>Viruses</taxon>
        <taxon>Riboviria</taxon>
        <taxon>Orthornavirae</taxon>
        <taxon>Lenarviricota</taxon>
        <taxon>Leviviricetes</taxon>
        <taxon>Norzivirales</taxon>
        <taxon>Fiersviridae</taxon>
    </lineage>
</organism>
<dbReference type="EMBL" id="MN034826">
    <property type="protein sequence ID" value="QDH89457.1"/>
    <property type="molecule type" value="Genomic_RNA"/>
</dbReference>
<evidence type="ECO:0000313" key="1">
    <source>
        <dbReference type="EMBL" id="QDH89457.1"/>
    </source>
</evidence>
<gene>
    <name evidence="1" type="ORF">H2Rhizo31670_000002</name>
</gene>
<protein>
    <submittedName>
        <fullName evidence="1">Uncharacterized protein</fullName>
    </submittedName>
</protein>